<dbReference type="InterPro" id="IPR036237">
    <property type="entry name" value="Xyl_isomerase-like_sf"/>
</dbReference>
<reference evidence="2 3" key="1">
    <citation type="submission" date="2015-07" db="EMBL/GenBank/DDBJ databases">
        <title>Whole genome sequencing of Bosea vaviloviae isolated from cave pool.</title>
        <authorList>
            <person name="Tan N.E.H."/>
            <person name="Lee Y.P."/>
            <person name="Gan H.M."/>
            <person name="Barton H."/>
            <person name="Savka M.A."/>
        </authorList>
    </citation>
    <scope>NUCLEOTIDE SEQUENCE [LARGE SCALE GENOMIC DNA]</scope>
    <source>
        <strain evidence="2 3">SD260</strain>
    </source>
</reference>
<dbReference type="Proteomes" id="UP000037822">
    <property type="component" value="Unassembled WGS sequence"/>
</dbReference>
<comment type="caution">
    <text evidence="2">The sequence shown here is derived from an EMBL/GenBank/DDBJ whole genome shotgun (WGS) entry which is preliminary data.</text>
</comment>
<dbReference type="Gene3D" id="3.20.20.150">
    <property type="entry name" value="Divalent-metal-dependent TIM barrel enzymes"/>
    <property type="match status" value="1"/>
</dbReference>
<dbReference type="PATRIC" id="fig|1526658.3.peg.194"/>
<dbReference type="SUPFAM" id="SSF51658">
    <property type="entry name" value="Xylose isomerase-like"/>
    <property type="match status" value="1"/>
</dbReference>
<keyword evidence="3" id="KW-1185">Reference proteome</keyword>
<dbReference type="AlphaFoldDB" id="A0A0N1N315"/>
<dbReference type="InterPro" id="IPR050312">
    <property type="entry name" value="IolE/XylAMocC-like"/>
</dbReference>
<accession>A0A0N1N315</accession>
<gene>
    <name evidence="2" type="ORF">AE618_17220</name>
</gene>
<name>A0A0N1N315_9HYPH</name>
<sequence length="302" mass="32933">MYPKGVRGVGITAGQPASDLSDLPALLDRVERLGVDSVELPTCAMDLVVGGRIRRPHLDLLKRACAGRPFGYSVHGPLVINFFDDPARLPRHFEVLKASLEVAGEVGAAHYVMHSGVMPVQPAEVIEAAYARQREWLSKAGDVARDCGVLLCVETMFGDHKGRTHASLPSRLAREIEAIDHSHVWATLDFSHAFLRLGYVGGEYLAEIAALAPFAKHLHMHDSFGLADAFETVFASEKLAFGHGDLHLPVGWGAIPWQALMERCNFPDGVLFNIELNPRLWYAVDECLAATRALAAEARIGA</sequence>
<dbReference type="EMBL" id="LGSZ01000048">
    <property type="protein sequence ID" value="KPH79613.1"/>
    <property type="molecule type" value="Genomic_DNA"/>
</dbReference>
<evidence type="ECO:0000313" key="3">
    <source>
        <dbReference type="Proteomes" id="UP000037822"/>
    </source>
</evidence>
<dbReference type="PANTHER" id="PTHR12110">
    <property type="entry name" value="HYDROXYPYRUVATE ISOMERASE"/>
    <property type="match status" value="1"/>
</dbReference>
<protein>
    <recommendedName>
        <fullName evidence="1">Xylose isomerase-like TIM barrel domain-containing protein</fullName>
    </recommendedName>
</protein>
<proteinExistence type="predicted"/>
<dbReference type="Pfam" id="PF01261">
    <property type="entry name" value="AP_endonuc_2"/>
    <property type="match status" value="1"/>
</dbReference>
<dbReference type="PANTHER" id="PTHR12110:SF53">
    <property type="entry name" value="BLR5974 PROTEIN"/>
    <property type="match status" value="1"/>
</dbReference>
<feature type="domain" description="Xylose isomerase-like TIM barrel" evidence="1">
    <location>
        <begin position="27"/>
        <end position="275"/>
    </location>
</feature>
<dbReference type="OrthoDB" id="127676at2"/>
<dbReference type="RefSeq" id="WP_054210282.1">
    <property type="nucleotide sequence ID" value="NZ_LGSZ01000048.1"/>
</dbReference>
<evidence type="ECO:0000259" key="1">
    <source>
        <dbReference type="Pfam" id="PF01261"/>
    </source>
</evidence>
<organism evidence="2 3">
    <name type="scientific">Bosea vaviloviae</name>
    <dbReference type="NCBI Taxonomy" id="1526658"/>
    <lineage>
        <taxon>Bacteria</taxon>
        <taxon>Pseudomonadati</taxon>
        <taxon>Pseudomonadota</taxon>
        <taxon>Alphaproteobacteria</taxon>
        <taxon>Hyphomicrobiales</taxon>
        <taxon>Boseaceae</taxon>
        <taxon>Bosea</taxon>
    </lineage>
</organism>
<evidence type="ECO:0000313" key="2">
    <source>
        <dbReference type="EMBL" id="KPH79613.1"/>
    </source>
</evidence>
<dbReference type="InterPro" id="IPR013022">
    <property type="entry name" value="Xyl_isomerase-like_TIM-brl"/>
</dbReference>